<keyword evidence="5" id="KW-0804">Transcription</keyword>
<dbReference type="InterPro" id="IPR036390">
    <property type="entry name" value="WH_DNA-bd_sf"/>
</dbReference>
<dbReference type="Pfam" id="PF00126">
    <property type="entry name" value="HTH_1"/>
    <property type="match status" value="1"/>
</dbReference>
<evidence type="ECO:0000313" key="8">
    <source>
        <dbReference type="Proteomes" id="UP000094849"/>
    </source>
</evidence>
<dbReference type="PROSITE" id="PS50931">
    <property type="entry name" value="HTH_LYSR"/>
    <property type="match status" value="1"/>
</dbReference>
<protein>
    <submittedName>
        <fullName evidence="7">LysR family transcriptional regulator</fullName>
    </submittedName>
</protein>
<evidence type="ECO:0000313" key="7">
    <source>
        <dbReference type="EMBL" id="ODB95675.1"/>
    </source>
</evidence>
<dbReference type="SUPFAM" id="SSF46785">
    <property type="entry name" value="Winged helix' DNA-binding domain"/>
    <property type="match status" value="1"/>
</dbReference>
<keyword evidence="8" id="KW-1185">Reference proteome</keyword>
<gene>
    <name evidence="7" type="ORF">A3196_02255</name>
</gene>
<dbReference type="GO" id="GO:0032993">
    <property type="term" value="C:protein-DNA complex"/>
    <property type="evidence" value="ECO:0007669"/>
    <property type="project" value="TreeGrafter"/>
</dbReference>
<dbReference type="InterPro" id="IPR005119">
    <property type="entry name" value="LysR_subst-bd"/>
</dbReference>
<reference evidence="7 8" key="1">
    <citation type="submission" date="2016-03" db="EMBL/GenBank/DDBJ databases">
        <title>Chemosynthetic sulphur-oxidizing symbionts of marine invertebrate animals are capable of nitrogen fixation.</title>
        <authorList>
            <person name="Petersen J.M."/>
            <person name="Kemper A."/>
            <person name="Gruber-Vodicka H."/>
            <person name="Cardini U."/>
            <person name="Geest Mvander."/>
            <person name="Kleiner M."/>
            <person name="Bulgheresi S."/>
            <person name="Fussmann M."/>
            <person name="Herbold C."/>
            <person name="Seah B.K.B."/>
            <person name="Antony C.Paul."/>
            <person name="Liu D."/>
            <person name="Belitz A."/>
            <person name="Weber M."/>
        </authorList>
    </citation>
    <scope>NUCLEOTIDE SEQUENCE [LARGE SCALE GENOMIC DNA]</scope>
    <source>
        <strain evidence="7">G_D</strain>
    </source>
</reference>
<dbReference type="Proteomes" id="UP000094849">
    <property type="component" value="Unassembled WGS sequence"/>
</dbReference>
<evidence type="ECO:0000256" key="5">
    <source>
        <dbReference type="ARBA" id="ARBA00023163"/>
    </source>
</evidence>
<dbReference type="Gene3D" id="1.10.10.10">
    <property type="entry name" value="Winged helix-like DNA-binding domain superfamily/Winged helix DNA-binding domain"/>
    <property type="match status" value="1"/>
</dbReference>
<comment type="caution">
    <text evidence="7">The sequence shown here is derived from an EMBL/GenBank/DDBJ whole genome shotgun (WGS) entry which is preliminary data.</text>
</comment>
<dbReference type="STRING" id="1818881.A3196_02255"/>
<dbReference type="InterPro" id="IPR036388">
    <property type="entry name" value="WH-like_DNA-bd_sf"/>
</dbReference>
<sequence>MNLRDLKYLIAVAETEHFGHAAAQCYVSQPTLSGQIKKLEEELGVTIFERTNRSVSITPFGVEIVKHAKLILEQADVIRQLAQAQRDPMAGALRVGAIPTVSPYLVPLILMPLKTLYPQMRLVLSEEITDMLTQRLLDHQIDVAILATAVKEPELEVMPLFEEPFWLAHPRDHALYDKEDISRRDLSRLDLLLLADGHCLTNQVMDVCRIKEGKMDDEMADLRAASLETLLQLVGAGFGCTLVPALAVRGTWTTDSGIIARKLSLKDAYRRVQFVYRKTFPRKQALHALADVIRNQLPNTVKALNE</sequence>
<dbReference type="CDD" id="cd08411">
    <property type="entry name" value="PBP2_OxyR"/>
    <property type="match status" value="1"/>
</dbReference>
<dbReference type="Pfam" id="PF03466">
    <property type="entry name" value="LysR_substrate"/>
    <property type="match status" value="1"/>
</dbReference>
<dbReference type="GO" id="GO:0003677">
    <property type="term" value="F:DNA binding"/>
    <property type="evidence" value="ECO:0007669"/>
    <property type="project" value="UniProtKB-KW"/>
</dbReference>
<dbReference type="AlphaFoldDB" id="A0A1E2UM91"/>
<dbReference type="PANTHER" id="PTHR30346:SF26">
    <property type="entry name" value="HYDROGEN PEROXIDE-INDUCIBLE GENES ACTIVATOR"/>
    <property type="match status" value="1"/>
</dbReference>
<accession>A0A1E2UM91</accession>
<dbReference type="PANTHER" id="PTHR30346">
    <property type="entry name" value="TRANSCRIPTIONAL DUAL REGULATOR HCAR-RELATED"/>
    <property type="match status" value="1"/>
</dbReference>
<dbReference type="RefSeq" id="WP_069003602.1">
    <property type="nucleotide sequence ID" value="NZ_LVJW01000006.1"/>
</dbReference>
<dbReference type="GO" id="GO:0003700">
    <property type="term" value="F:DNA-binding transcription factor activity"/>
    <property type="evidence" value="ECO:0007669"/>
    <property type="project" value="InterPro"/>
</dbReference>
<dbReference type="FunFam" id="1.10.10.10:FF:000001">
    <property type="entry name" value="LysR family transcriptional regulator"/>
    <property type="match status" value="1"/>
</dbReference>
<evidence type="ECO:0000259" key="6">
    <source>
        <dbReference type="PROSITE" id="PS50931"/>
    </source>
</evidence>
<keyword evidence="3" id="KW-0238">DNA-binding</keyword>
<dbReference type="EMBL" id="LVJZ01000003">
    <property type="protein sequence ID" value="ODB95675.1"/>
    <property type="molecule type" value="Genomic_DNA"/>
</dbReference>
<organism evidence="7 8">
    <name type="scientific">Candidatus Thiodiazotropha endoloripes</name>
    <dbReference type="NCBI Taxonomy" id="1818881"/>
    <lineage>
        <taxon>Bacteria</taxon>
        <taxon>Pseudomonadati</taxon>
        <taxon>Pseudomonadota</taxon>
        <taxon>Gammaproteobacteria</taxon>
        <taxon>Chromatiales</taxon>
        <taxon>Sedimenticolaceae</taxon>
        <taxon>Candidatus Thiodiazotropha</taxon>
    </lineage>
</organism>
<evidence type="ECO:0000256" key="4">
    <source>
        <dbReference type="ARBA" id="ARBA00023159"/>
    </source>
</evidence>
<keyword evidence="4" id="KW-0010">Activator</keyword>
<dbReference type="Gene3D" id="3.40.190.10">
    <property type="entry name" value="Periplasmic binding protein-like II"/>
    <property type="match status" value="2"/>
</dbReference>
<name>A0A1E2UM91_9GAMM</name>
<dbReference type="OrthoDB" id="5297026at2"/>
<dbReference type="PRINTS" id="PR00039">
    <property type="entry name" value="HTHLYSR"/>
</dbReference>
<proteinExistence type="inferred from homology"/>
<evidence type="ECO:0000256" key="3">
    <source>
        <dbReference type="ARBA" id="ARBA00023125"/>
    </source>
</evidence>
<dbReference type="InterPro" id="IPR000847">
    <property type="entry name" value="LysR_HTH_N"/>
</dbReference>
<comment type="similarity">
    <text evidence="1">Belongs to the LysR transcriptional regulatory family.</text>
</comment>
<evidence type="ECO:0000256" key="1">
    <source>
        <dbReference type="ARBA" id="ARBA00009437"/>
    </source>
</evidence>
<dbReference type="SUPFAM" id="SSF53850">
    <property type="entry name" value="Periplasmic binding protein-like II"/>
    <property type="match status" value="1"/>
</dbReference>
<feature type="domain" description="HTH lysR-type" evidence="6">
    <location>
        <begin position="1"/>
        <end position="58"/>
    </location>
</feature>
<evidence type="ECO:0000256" key="2">
    <source>
        <dbReference type="ARBA" id="ARBA00023015"/>
    </source>
</evidence>
<keyword evidence="2" id="KW-0805">Transcription regulation</keyword>